<sequence length="121" mass="13348">MRLTQDDDSYKNSSALLAIHSAISYADALRVGLGDRQLSSDDHKTAADTLKQLLASRPLADQAGLGHLQYLISKKSGVAYGDQRLDTKIHQMVITKAERFAQWANNVGAQLNIEGWKHDDN</sequence>
<organism evidence="1 2">
    <name type="scientific">Granulicella mallensis</name>
    <dbReference type="NCBI Taxonomy" id="940614"/>
    <lineage>
        <taxon>Bacteria</taxon>
        <taxon>Pseudomonadati</taxon>
        <taxon>Acidobacteriota</taxon>
        <taxon>Terriglobia</taxon>
        <taxon>Terriglobales</taxon>
        <taxon>Acidobacteriaceae</taxon>
        <taxon>Granulicella</taxon>
    </lineage>
</organism>
<evidence type="ECO:0000313" key="1">
    <source>
        <dbReference type="EMBL" id="MBB5063275.1"/>
    </source>
</evidence>
<evidence type="ECO:0000313" key="2">
    <source>
        <dbReference type="Proteomes" id="UP000584867"/>
    </source>
</evidence>
<gene>
    <name evidence="1" type="ORF">HDF15_001615</name>
</gene>
<dbReference type="Proteomes" id="UP000584867">
    <property type="component" value="Unassembled WGS sequence"/>
</dbReference>
<protein>
    <recommendedName>
        <fullName evidence="3">HEPN domain protein</fullName>
    </recommendedName>
</protein>
<accession>A0A7W8EAB5</accession>
<dbReference type="EMBL" id="JACHIO010000005">
    <property type="protein sequence ID" value="MBB5063275.1"/>
    <property type="molecule type" value="Genomic_DNA"/>
</dbReference>
<proteinExistence type="predicted"/>
<comment type="caution">
    <text evidence="1">The sequence shown here is derived from an EMBL/GenBank/DDBJ whole genome shotgun (WGS) entry which is preliminary data.</text>
</comment>
<evidence type="ECO:0008006" key="3">
    <source>
        <dbReference type="Google" id="ProtNLM"/>
    </source>
</evidence>
<name>A0A7W8EAB5_9BACT</name>
<dbReference type="AlphaFoldDB" id="A0A7W8EAB5"/>
<reference evidence="1 2" key="1">
    <citation type="submission" date="2020-08" db="EMBL/GenBank/DDBJ databases">
        <title>Genomic Encyclopedia of Type Strains, Phase IV (KMG-V): Genome sequencing to study the core and pangenomes of soil and plant-associated prokaryotes.</title>
        <authorList>
            <person name="Whitman W."/>
        </authorList>
    </citation>
    <scope>NUCLEOTIDE SEQUENCE [LARGE SCALE GENOMIC DNA]</scope>
    <source>
        <strain evidence="1 2">X5P3</strain>
    </source>
</reference>